<sequence length="226" mass="25563">MALIQENAQISQHIGEIQDGTQHRSNNSKQIQTKDKRCYELIIEKNSDIKTLNELLSVQIENLLAKLRSESDANETKVELPVTDEVEIEKIENDTSSDYQCKVCVKEQDTIRDYISTDNTNLANLAAALLDEEIATVNRGDELFRDRRSRKEQSQQTKVSSITSTVTQLQEQPIIRQNLSDRVVTENIPTFVKNKALVTVTDINTQSNKQSTTNKDIITTTGPIKD</sequence>
<dbReference type="EMBL" id="CACVKT020003965">
    <property type="protein sequence ID" value="CAC5387084.1"/>
    <property type="molecule type" value="Genomic_DNA"/>
</dbReference>
<organism evidence="1 2">
    <name type="scientific">Mytilus coruscus</name>
    <name type="common">Sea mussel</name>
    <dbReference type="NCBI Taxonomy" id="42192"/>
    <lineage>
        <taxon>Eukaryota</taxon>
        <taxon>Metazoa</taxon>
        <taxon>Spiralia</taxon>
        <taxon>Lophotrochozoa</taxon>
        <taxon>Mollusca</taxon>
        <taxon>Bivalvia</taxon>
        <taxon>Autobranchia</taxon>
        <taxon>Pteriomorphia</taxon>
        <taxon>Mytilida</taxon>
        <taxon>Mytiloidea</taxon>
        <taxon>Mytilidae</taxon>
        <taxon>Mytilinae</taxon>
        <taxon>Mytilus</taxon>
    </lineage>
</organism>
<dbReference type="AlphaFoldDB" id="A0A6J8BW02"/>
<dbReference type="OrthoDB" id="10608603at2759"/>
<dbReference type="Proteomes" id="UP000507470">
    <property type="component" value="Unassembled WGS sequence"/>
</dbReference>
<gene>
    <name evidence="1" type="ORF">MCOR_22457</name>
</gene>
<proteinExistence type="predicted"/>
<reference evidence="1 2" key="1">
    <citation type="submission" date="2020-06" db="EMBL/GenBank/DDBJ databases">
        <authorList>
            <person name="Li R."/>
            <person name="Bekaert M."/>
        </authorList>
    </citation>
    <scope>NUCLEOTIDE SEQUENCE [LARGE SCALE GENOMIC DNA]</scope>
    <source>
        <strain evidence="2">wild</strain>
    </source>
</reference>
<evidence type="ECO:0000313" key="2">
    <source>
        <dbReference type="Proteomes" id="UP000507470"/>
    </source>
</evidence>
<accession>A0A6J8BW02</accession>
<evidence type="ECO:0000313" key="1">
    <source>
        <dbReference type="EMBL" id="CAC5387084.1"/>
    </source>
</evidence>
<name>A0A6J8BW02_MYTCO</name>
<protein>
    <submittedName>
        <fullName evidence="1">Uncharacterized protein</fullName>
    </submittedName>
</protein>
<keyword evidence="2" id="KW-1185">Reference proteome</keyword>